<sequence>MLSRTASELFWMARYLERAESYARVLDVTSEIINDPPPQPAVAGSGATAEFVDDPRVVSGAPCPLYHEQSAQLFALDGNNPCSIYSCVEMAWNNAHAVRGSLSAEVWESINATRIELRTLRQQGLGELGSDGFFEWVKERVHLFRGAVIGTLLRNDALSFIGIGTLIERAFATTQLLLIKDQQLTNDPDPVREYYRLDTLLNAVSAREAYNSLYRQPVSRETVMELLILRNDIPRSLRASIADPRWASWRRLPTIVLISRCASPISSTLTCASAPVTTSAQADLQTTLNGLLARINALSDSIRQTYPEAL</sequence>
<gene>
    <name evidence="2" type="ORF">IE987_19360</name>
</gene>
<dbReference type="Proteomes" id="UP000657739">
    <property type="component" value="Unassembled WGS sequence"/>
</dbReference>
<evidence type="ECO:0000313" key="3">
    <source>
        <dbReference type="Proteomes" id="UP000657739"/>
    </source>
</evidence>
<dbReference type="InterPro" id="IPR007296">
    <property type="entry name" value="DUF403"/>
</dbReference>
<comment type="caution">
    <text evidence="2">The sequence shown here is derived from an EMBL/GenBank/DDBJ whole genome shotgun (WGS) entry which is preliminary data.</text>
</comment>
<feature type="domain" description="DUF403" evidence="1">
    <location>
        <begin position="1"/>
        <end position="306"/>
    </location>
</feature>
<organism evidence="2 3">
    <name type="scientific">Klebsiella pneumoniae</name>
    <dbReference type="NCBI Taxonomy" id="573"/>
    <lineage>
        <taxon>Bacteria</taxon>
        <taxon>Pseudomonadati</taxon>
        <taxon>Pseudomonadota</taxon>
        <taxon>Gammaproteobacteria</taxon>
        <taxon>Enterobacterales</taxon>
        <taxon>Enterobacteriaceae</taxon>
        <taxon>Klebsiella/Raoultella group</taxon>
        <taxon>Klebsiella</taxon>
        <taxon>Klebsiella pneumoniae complex</taxon>
    </lineage>
</organism>
<name>A0A927HQ68_KLEPN</name>
<dbReference type="InterPro" id="IPR051680">
    <property type="entry name" value="ATP-dep_Glu-Cys_Ligase-2"/>
</dbReference>
<evidence type="ECO:0000259" key="1">
    <source>
        <dbReference type="Pfam" id="PF04168"/>
    </source>
</evidence>
<proteinExistence type="predicted"/>
<accession>A0A927HQ68</accession>
<dbReference type="Pfam" id="PF04168">
    <property type="entry name" value="Alpha-E"/>
    <property type="match status" value="1"/>
</dbReference>
<dbReference type="PANTHER" id="PTHR34595">
    <property type="entry name" value="BLR5612 PROTEIN"/>
    <property type="match status" value="1"/>
</dbReference>
<reference evidence="2" key="1">
    <citation type="submission" date="2020-07" db="EMBL/GenBank/DDBJ databases">
        <title>Clinical and genomic characterization of carbapenemase-producing Enterobacterales causing secondary infections during the COVID-19 crisis at a New York City hospital.</title>
        <authorList>
            <person name="Gomez-Simmonds A."/>
            <person name="Annavajhala M.K."/>
            <person name="Uhlemann A.-C."/>
        </authorList>
    </citation>
    <scope>NUCLEOTIDE SEQUENCE</scope>
    <source>
        <strain evidence="2">NK1593</strain>
    </source>
</reference>
<dbReference type="EMBL" id="JACXTE010000001">
    <property type="protein sequence ID" value="MBD3708375.1"/>
    <property type="molecule type" value="Genomic_DNA"/>
</dbReference>
<dbReference type="AlphaFoldDB" id="A0A927HQ68"/>
<dbReference type="PANTHER" id="PTHR34595:SF7">
    <property type="entry name" value="SLL1039 PROTEIN"/>
    <property type="match status" value="1"/>
</dbReference>
<protein>
    <submittedName>
        <fullName evidence="2">Alpha-E domain-containing protein</fullName>
    </submittedName>
</protein>
<evidence type="ECO:0000313" key="2">
    <source>
        <dbReference type="EMBL" id="MBD3708375.1"/>
    </source>
</evidence>